<dbReference type="InterPro" id="IPR001352">
    <property type="entry name" value="RNase_HII/HIII"/>
</dbReference>
<keyword evidence="12 14" id="KW-0378">Hydrolase</keyword>
<evidence type="ECO:0000256" key="10">
    <source>
        <dbReference type="ARBA" id="ARBA00022723"/>
    </source>
</evidence>
<comment type="caution">
    <text evidence="18">The sequence shown here is derived from an EMBL/GenBank/DDBJ whole genome shotgun (WGS) entry which is preliminary data.</text>
</comment>
<dbReference type="Gene3D" id="3.30.420.10">
    <property type="entry name" value="Ribonuclease H-like superfamily/Ribonuclease H"/>
    <property type="match status" value="1"/>
</dbReference>
<dbReference type="Proteomes" id="UP000030826">
    <property type="component" value="Unassembled WGS sequence"/>
</dbReference>
<evidence type="ECO:0000259" key="17">
    <source>
        <dbReference type="PROSITE" id="PS51975"/>
    </source>
</evidence>
<dbReference type="InterPro" id="IPR022898">
    <property type="entry name" value="RNase_HII"/>
</dbReference>
<dbReference type="PANTHER" id="PTHR10954">
    <property type="entry name" value="RIBONUCLEASE H2 SUBUNIT A"/>
    <property type="match status" value="1"/>
</dbReference>
<evidence type="ECO:0000256" key="11">
    <source>
        <dbReference type="ARBA" id="ARBA00022759"/>
    </source>
</evidence>
<comment type="similarity">
    <text evidence="5 14 16">Belongs to the RNase HII family.</text>
</comment>
<dbReference type="GO" id="GO:0006298">
    <property type="term" value="P:mismatch repair"/>
    <property type="evidence" value="ECO:0007669"/>
    <property type="project" value="TreeGrafter"/>
</dbReference>
<dbReference type="InterPro" id="IPR036397">
    <property type="entry name" value="RNaseH_sf"/>
</dbReference>
<dbReference type="HAMAP" id="MF_00052_B">
    <property type="entry name" value="RNase_HII_B"/>
    <property type="match status" value="1"/>
</dbReference>
<dbReference type="EMBL" id="JRFJ01000001">
    <property type="protein sequence ID" value="KHJ55970.1"/>
    <property type="molecule type" value="Genomic_DNA"/>
</dbReference>
<evidence type="ECO:0000256" key="1">
    <source>
        <dbReference type="ARBA" id="ARBA00000077"/>
    </source>
</evidence>
<dbReference type="InterPro" id="IPR024567">
    <property type="entry name" value="RNase_HII/HIII_dom"/>
</dbReference>
<comment type="function">
    <text evidence="3 14 16">Endonuclease that specifically degrades the RNA of RNA-DNA hybrids.</text>
</comment>
<evidence type="ECO:0000256" key="13">
    <source>
        <dbReference type="ARBA" id="ARBA00023211"/>
    </source>
</evidence>
<dbReference type="GO" id="GO:0032299">
    <property type="term" value="C:ribonuclease H2 complex"/>
    <property type="evidence" value="ECO:0007669"/>
    <property type="project" value="TreeGrafter"/>
</dbReference>
<dbReference type="AlphaFoldDB" id="A0A0B1QAW2"/>
<feature type="binding site" evidence="14 15">
    <location>
        <position position="39"/>
    </location>
    <ligand>
        <name>a divalent metal cation</name>
        <dbReference type="ChEBI" id="CHEBI:60240"/>
    </ligand>
</feature>
<dbReference type="PANTHER" id="PTHR10954:SF18">
    <property type="entry name" value="RIBONUCLEASE HII"/>
    <property type="match status" value="1"/>
</dbReference>
<dbReference type="OrthoDB" id="9803420at2"/>
<evidence type="ECO:0000256" key="9">
    <source>
        <dbReference type="ARBA" id="ARBA00022722"/>
    </source>
</evidence>
<evidence type="ECO:0000256" key="7">
    <source>
        <dbReference type="ARBA" id="ARBA00019179"/>
    </source>
</evidence>
<keyword evidence="8 14" id="KW-0963">Cytoplasm</keyword>
<evidence type="ECO:0000256" key="15">
    <source>
        <dbReference type="PROSITE-ProRule" id="PRU01319"/>
    </source>
</evidence>
<evidence type="ECO:0000256" key="3">
    <source>
        <dbReference type="ARBA" id="ARBA00004065"/>
    </source>
</evidence>
<dbReference type="RefSeq" id="WP_039189162.1">
    <property type="nucleotide sequence ID" value="NZ_JRFJ01000001.1"/>
</dbReference>
<feature type="binding site" evidence="14 15">
    <location>
        <position position="130"/>
    </location>
    <ligand>
        <name>a divalent metal cation</name>
        <dbReference type="ChEBI" id="CHEBI:60240"/>
    </ligand>
</feature>
<dbReference type="Pfam" id="PF01351">
    <property type="entry name" value="RNase_HII"/>
    <property type="match status" value="1"/>
</dbReference>
<organism evidence="18 19">
    <name type="scientific">Aureimonas altamirensis</name>
    <dbReference type="NCBI Taxonomy" id="370622"/>
    <lineage>
        <taxon>Bacteria</taxon>
        <taxon>Pseudomonadati</taxon>
        <taxon>Pseudomonadota</taxon>
        <taxon>Alphaproteobacteria</taxon>
        <taxon>Hyphomicrobiales</taxon>
        <taxon>Aurantimonadaceae</taxon>
        <taxon>Aureimonas</taxon>
    </lineage>
</organism>
<evidence type="ECO:0000313" key="19">
    <source>
        <dbReference type="Proteomes" id="UP000030826"/>
    </source>
</evidence>
<evidence type="ECO:0000256" key="14">
    <source>
        <dbReference type="HAMAP-Rule" id="MF_00052"/>
    </source>
</evidence>
<evidence type="ECO:0000256" key="5">
    <source>
        <dbReference type="ARBA" id="ARBA00007383"/>
    </source>
</evidence>
<feature type="binding site" evidence="14 15">
    <location>
        <position position="40"/>
    </location>
    <ligand>
        <name>a divalent metal cation</name>
        <dbReference type="ChEBI" id="CHEBI:60240"/>
    </ligand>
</feature>
<dbReference type="GO" id="GO:0043137">
    <property type="term" value="P:DNA replication, removal of RNA primer"/>
    <property type="evidence" value="ECO:0007669"/>
    <property type="project" value="TreeGrafter"/>
</dbReference>
<evidence type="ECO:0000256" key="4">
    <source>
        <dbReference type="ARBA" id="ARBA00004496"/>
    </source>
</evidence>
<keyword evidence="9 14" id="KW-0540">Nuclease</keyword>
<dbReference type="STRING" id="370622.LA66_04970"/>
<dbReference type="NCBIfam" id="NF000595">
    <property type="entry name" value="PRK00015.1-3"/>
    <property type="match status" value="1"/>
</dbReference>
<evidence type="ECO:0000256" key="2">
    <source>
        <dbReference type="ARBA" id="ARBA00001946"/>
    </source>
</evidence>
<comment type="cofactor">
    <cofactor evidence="2">
        <name>Mg(2+)</name>
        <dbReference type="ChEBI" id="CHEBI:18420"/>
    </cofactor>
</comment>
<evidence type="ECO:0000256" key="6">
    <source>
        <dbReference type="ARBA" id="ARBA00012180"/>
    </source>
</evidence>
<dbReference type="SUPFAM" id="SSF53098">
    <property type="entry name" value="Ribonuclease H-like"/>
    <property type="match status" value="1"/>
</dbReference>
<evidence type="ECO:0000256" key="8">
    <source>
        <dbReference type="ARBA" id="ARBA00022490"/>
    </source>
</evidence>
<dbReference type="GO" id="GO:0005737">
    <property type="term" value="C:cytoplasm"/>
    <property type="evidence" value="ECO:0007669"/>
    <property type="project" value="UniProtKB-SubCell"/>
</dbReference>
<dbReference type="GO" id="GO:0004523">
    <property type="term" value="F:RNA-DNA hybrid ribonuclease activity"/>
    <property type="evidence" value="ECO:0007669"/>
    <property type="project" value="UniProtKB-UniRule"/>
</dbReference>
<dbReference type="InterPro" id="IPR012337">
    <property type="entry name" value="RNaseH-like_sf"/>
</dbReference>
<name>A0A0B1QAW2_9HYPH</name>
<keyword evidence="11 14" id="KW-0255">Endonuclease</keyword>
<keyword evidence="13 14" id="KW-0464">Manganese</keyword>
<comment type="subcellular location">
    <subcellularLocation>
        <location evidence="4 14">Cytoplasm</location>
    </subcellularLocation>
</comment>
<protein>
    <recommendedName>
        <fullName evidence="7 14">Ribonuclease HII</fullName>
        <shortName evidence="14">RNase HII</shortName>
        <ecNumber evidence="6 14">3.1.26.4</ecNumber>
    </recommendedName>
</protein>
<sequence>MAYRKTDSPLHSKVAAARPDFALEEERMARGARCIAGVDEAGRGPLAGPVVAAAVILDAANIPDGLNDSKQLDMAERERLFAEIMRFATVCVASSSAAEIDRINIRQATLLAMRRAFDGLSRPACHVLVDGRDVPPSFALRGTAVVGGDARSLSIAAASIVAKVTRDRMMTRLCATFPAYGFSQHMGYATPTHLGALRDNGPCPYHRMSFRPIRQDDPVLL</sequence>
<dbReference type="GO" id="GO:0003723">
    <property type="term" value="F:RNA binding"/>
    <property type="evidence" value="ECO:0007669"/>
    <property type="project" value="UniProtKB-UniRule"/>
</dbReference>
<accession>A0A0B1QAW2</accession>
<comment type="cofactor">
    <cofactor evidence="14 15">
        <name>Mn(2+)</name>
        <dbReference type="ChEBI" id="CHEBI:29035"/>
    </cofactor>
    <cofactor evidence="14 15">
        <name>Mg(2+)</name>
        <dbReference type="ChEBI" id="CHEBI:18420"/>
    </cofactor>
    <text evidence="14 15">Manganese or magnesium. Binds 1 divalent metal ion per monomer in the absence of substrate. May bind a second metal ion after substrate binding.</text>
</comment>
<proteinExistence type="inferred from homology"/>
<dbReference type="EC" id="3.1.26.4" evidence="6 14"/>
<evidence type="ECO:0000313" key="18">
    <source>
        <dbReference type="EMBL" id="KHJ55970.1"/>
    </source>
</evidence>
<dbReference type="CDD" id="cd07182">
    <property type="entry name" value="RNase_HII_bacteria_HII_like"/>
    <property type="match status" value="1"/>
</dbReference>
<comment type="catalytic activity">
    <reaction evidence="1 14 15 16">
        <text>Endonucleolytic cleavage to 5'-phosphomonoester.</text>
        <dbReference type="EC" id="3.1.26.4"/>
    </reaction>
</comment>
<evidence type="ECO:0000256" key="16">
    <source>
        <dbReference type="RuleBase" id="RU003515"/>
    </source>
</evidence>
<evidence type="ECO:0000256" key="12">
    <source>
        <dbReference type="ARBA" id="ARBA00022801"/>
    </source>
</evidence>
<dbReference type="GO" id="GO:0030145">
    <property type="term" value="F:manganese ion binding"/>
    <property type="evidence" value="ECO:0007669"/>
    <property type="project" value="UniProtKB-UniRule"/>
</dbReference>
<gene>
    <name evidence="14" type="primary">rnhB</name>
    <name evidence="18" type="ORF">LA66_04970</name>
</gene>
<feature type="domain" description="RNase H type-2" evidence="17">
    <location>
        <begin position="33"/>
        <end position="221"/>
    </location>
</feature>
<reference evidence="18 19" key="1">
    <citation type="submission" date="2014-09" db="EMBL/GenBank/DDBJ databases">
        <title>Isolation and characterization of Aurantimonas altamirensis ON-56566 from clinical sample following a dog bite.</title>
        <authorList>
            <person name="Eshaghi A."/>
            <person name="Li A."/>
            <person name="Shahinas D."/>
            <person name="Bahn P."/>
            <person name="Kus J.V."/>
            <person name="Patel S.N."/>
        </authorList>
    </citation>
    <scope>NUCLEOTIDE SEQUENCE [LARGE SCALE GENOMIC DNA]</scope>
    <source>
        <strain evidence="18 19">ON-56566</strain>
    </source>
</reference>
<dbReference type="PROSITE" id="PS51975">
    <property type="entry name" value="RNASE_H_2"/>
    <property type="match status" value="1"/>
</dbReference>
<keyword evidence="10 14" id="KW-0479">Metal-binding</keyword>